<accession>A0A9D1W883</accession>
<dbReference type="PROSITE" id="PS51257">
    <property type="entry name" value="PROKAR_LIPOPROTEIN"/>
    <property type="match status" value="1"/>
</dbReference>
<dbReference type="Pfam" id="PF25967">
    <property type="entry name" value="RND-MFP_C"/>
    <property type="match status" value="1"/>
</dbReference>
<comment type="similarity">
    <text evidence="2">Belongs to the membrane fusion protein (MFP) (TC 8.A.1) family.</text>
</comment>
<proteinExistence type="inferred from homology"/>
<feature type="domain" description="Multidrug resistance protein MdtA-like alpha-helical hairpin" evidence="4">
    <location>
        <begin position="110"/>
        <end position="179"/>
    </location>
</feature>
<evidence type="ECO:0000256" key="1">
    <source>
        <dbReference type="ARBA" id="ARBA00004196"/>
    </source>
</evidence>
<comment type="caution">
    <text evidence="8">The sequence shown here is derived from an EMBL/GenBank/DDBJ whole genome shotgun (WGS) entry which is preliminary data.</text>
</comment>
<feature type="domain" description="Multidrug resistance protein MdtA-like barrel-sandwich hybrid" evidence="5">
    <location>
        <begin position="71"/>
        <end position="210"/>
    </location>
</feature>
<reference evidence="8" key="1">
    <citation type="journal article" date="2021" name="PeerJ">
        <title>Extensive microbial diversity within the chicken gut microbiome revealed by metagenomics and culture.</title>
        <authorList>
            <person name="Gilroy R."/>
            <person name="Ravi A."/>
            <person name="Getino M."/>
            <person name="Pursley I."/>
            <person name="Horton D.L."/>
            <person name="Alikhan N.F."/>
            <person name="Baker D."/>
            <person name="Gharbi K."/>
            <person name="Hall N."/>
            <person name="Watson M."/>
            <person name="Adriaenssens E.M."/>
            <person name="Foster-Nyarko E."/>
            <person name="Jarju S."/>
            <person name="Secka A."/>
            <person name="Antonio M."/>
            <person name="Oren A."/>
            <person name="Chaudhuri R.R."/>
            <person name="La Ragione R."/>
            <person name="Hildebrand F."/>
            <person name="Pallen M.J."/>
        </authorList>
    </citation>
    <scope>NUCLEOTIDE SEQUENCE</scope>
    <source>
        <strain evidence="8">1719</strain>
    </source>
</reference>
<dbReference type="GO" id="GO:0022857">
    <property type="term" value="F:transmembrane transporter activity"/>
    <property type="evidence" value="ECO:0007669"/>
    <property type="project" value="InterPro"/>
</dbReference>
<protein>
    <submittedName>
        <fullName evidence="8">Efflux RND transporter periplasmic adaptor subunit</fullName>
    </submittedName>
</protein>
<dbReference type="Proteomes" id="UP000824156">
    <property type="component" value="Unassembled WGS sequence"/>
</dbReference>
<dbReference type="InterPro" id="IPR006143">
    <property type="entry name" value="RND_pump_MFP"/>
</dbReference>
<evidence type="ECO:0000259" key="4">
    <source>
        <dbReference type="Pfam" id="PF25876"/>
    </source>
</evidence>
<dbReference type="Gene3D" id="1.10.287.470">
    <property type="entry name" value="Helix hairpin bin"/>
    <property type="match status" value="1"/>
</dbReference>
<dbReference type="Pfam" id="PF25876">
    <property type="entry name" value="HH_MFP_RND"/>
    <property type="match status" value="1"/>
</dbReference>
<comment type="subcellular location">
    <subcellularLocation>
        <location evidence="1">Cell envelope</location>
    </subcellularLocation>
</comment>
<feature type="signal peptide" evidence="3">
    <location>
        <begin position="1"/>
        <end position="20"/>
    </location>
</feature>
<dbReference type="EMBL" id="DXEZ01000150">
    <property type="protein sequence ID" value="HIX54440.1"/>
    <property type="molecule type" value="Genomic_DNA"/>
</dbReference>
<name>A0A9D1W883_9SPHI</name>
<dbReference type="GO" id="GO:0005886">
    <property type="term" value="C:plasma membrane"/>
    <property type="evidence" value="ECO:0007669"/>
    <property type="project" value="TreeGrafter"/>
</dbReference>
<dbReference type="PANTHER" id="PTHR30158">
    <property type="entry name" value="ACRA/E-RELATED COMPONENT OF DRUG EFFLUX TRANSPORTER"/>
    <property type="match status" value="1"/>
</dbReference>
<dbReference type="Gene3D" id="2.40.30.170">
    <property type="match status" value="1"/>
</dbReference>
<dbReference type="GO" id="GO:0046677">
    <property type="term" value="P:response to antibiotic"/>
    <property type="evidence" value="ECO:0007669"/>
    <property type="project" value="TreeGrafter"/>
</dbReference>
<organism evidence="8 9">
    <name type="scientific">Candidatus Sphingobacterium stercoripullorum</name>
    <dbReference type="NCBI Taxonomy" id="2838759"/>
    <lineage>
        <taxon>Bacteria</taxon>
        <taxon>Pseudomonadati</taxon>
        <taxon>Bacteroidota</taxon>
        <taxon>Sphingobacteriia</taxon>
        <taxon>Sphingobacteriales</taxon>
        <taxon>Sphingobacteriaceae</taxon>
        <taxon>Sphingobacterium</taxon>
    </lineage>
</organism>
<dbReference type="SUPFAM" id="SSF111369">
    <property type="entry name" value="HlyD-like secretion proteins"/>
    <property type="match status" value="1"/>
</dbReference>
<feature type="chain" id="PRO_5039401080" evidence="3">
    <location>
        <begin position="21"/>
        <end position="388"/>
    </location>
</feature>
<dbReference type="InterPro" id="IPR058624">
    <property type="entry name" value="MdtA-like_HH"/>
</dbReference>
<evidence type="ECO:0000259" key="6">
    <source>
        <dbReference type="Pfam" id="PF25944"/>
    </source>
</evidence>
<feature type="domain" description="Multidrug resistance protein MdtA-like C-terminal permuted SH3" evidence="7">
    <location>
        <begin position="317"/>
        <end position="377"/>
    </location>
</feature>
<evidence type="ECO:0000259" key="5">
    <source>
        <dbReference type="Pfam" id="PF25917"/>
    </source>
</evidence>
<dbReference type="Pfam" id="PF25917">
    <property type="entry name" value="BSH_RND"/>
    <property type="match status" value="1"/>
</dbReference>
<evidence type="ECO:0000313" key="9">
    <source>
        <dbReference type="Proteomes" id="UP000824156"/>
    </source>
</evidence>
<evidence type="ECO:0000256" key="3">
    <source>
        <dbReference type="SAM" id="SignalP"/>
    </source>
</evidence>
<dbReference type="NCBIfam" id="TIGR01730">
    <property type="entry name" value="RND_mfp"/>
    <property type="match status" value="1"/>
</dbReference>
<dbReference type="InterPro" id="IPR058626">
    <property type="entry name" value="MdtA-like_b-barrel"/>
</dbReference>
<dbReference type="InterPro" id="IPR058627">
    <property type="entry name" value="MdtA-like_C"/>
</dbReference>
<dbReference type="Pfam" id="PF25944">
    <property type="entry name" value="Beta-barrel_RND"/>
    <property type="match status" value="1"/>
</dbReference>
<dbReference type="AlphaFoldDB" id="A0A9D1W883"/>
<sequence>MVMFKLINLNSVIVALILCAGATGLTSCNSGRTEESELQSKGIALPVLRIDTSDATTVKSYLGTIEGKVNVEIRPQVVGILQEIYVDEGVFVEKGEKLFKIDASSYQEELNNAVANQNVAKAKLENAKLEVERLRPLVENDVISPVRLESALSDYEVAKATLDQAGAAVRGAEISKDYTIITAPVSGYIGRIPKRIGNLVSSSDKEPLTVLSDVQEVYVYFSMNEADFLYFTKLKAKEDSIMGIEYDKRHRLNFPDVSLILADGEEYSSKGVVDAINGQVDRNTGAISLRATFPNEKNILRSGSTGTLKVSESKEGVIQVPQIATSQLQDRTFVFVLNKENKAETRNVKIGGKSKDQYIITEGLKVGDRVILSGLDKITEGSAILPLE</sequence>
<dbReference type="Gene3D" id="2.40.420.20">
    <property type="match status" value="1"/>
</dbReference>
<gene>
    <name evidence="8" type="ORF">H9853_05390</name>
</gene>
<evidence type="ECO:0000313" key="8">
    <source>
        <dbReference type="EMBL" id="HIX54440.1"/>
    </source>
</evidence>
<dbReference type="Gene3D" id="2.40.50.100">
    <property type="match status" value="1"/>
</dbReference>
<dbReference type="InterPro" id="IPR058625">
    <property type="entry name" value="MdtA-like_BSH"/>
</dbReference>
<evidence type="ECO:0000259" key="7">
    <source>
        <dbReference type="Pfam" id="PF25967"/>
    </source>
</evidence>
<dbReference type="GO" id="GO:0030313">
    <property type="term" value="C:cell envelope"/>
    <property type="evidence" value="ECO:0007669"/>
    <property type="project" value="UniProtKB-SubCell"/>
</dbReference>
<dbReference type="PANTHER" id="PTHR30158:SF23">
    <property type="entry name" value="MULTIDRUG RESISTANCE PROTEIN MEXA"/>
    <property type="match status" value="1"/>
</dbReference>
<keyword evidence="3" id="KW-0732">Signal</keyword>
<feature type="domain" description="Multidrug resistance protein MdtA-like beta-barrel" evidence="6">
    <location>
        <begin position="217"/>
        <end position="311"/>
    </location>
</feature>
<reference evidence="8" key="2">
    <citation type="submission" date="2021-04" db="EMBL/GenBank/DDBJ databases">
        <authorList>
            <person name="Gilroy R."/>
        </authorList>
    </citation>
    <scope>NUCLEOTIDE SEQUENCE</scope>
    <source>
        <strain evidence="8">1719</strain>
    </source>
</reference>
<evidence type="ECO:0000256" key="2">
    <source>
        <dbReference type="ARBA" id="ARBA00009477"/>
    </source>
</evidence>